<dbReference type="Pfam" id="PF19055">
    <property type="entry name" value="ABC2_membrane_7"/>
    <property type="match status" value="1"/>
</dbReference>
<dbReference type="GO" id="GO:0042626">
    <property type="term" value="F:ATPase-coupled transmembrane transporter activity"/>
    <property type="evidence" value="ECO:0000318"/>
    <property type="project" value="GO_Central"/>
</dbReference>
<evidence type="ECO:0000256" key="6">
    <source>
        <dbReference type="ARBA" id="ARBA00022840"/>
    </source>
</evidence>
<dbReference type="InterPro" id="IPR017871">
    <property type="entry name" value="ABC_transporter-like_CS"/>
</dbReference>
<dbReference type="PhylomeDB" id="A7SFP5"/>
<dbReference type="InterPro" id="IPR003439">
    <property type="entry name" value="ABC_transporter-like_ATP-bd"/>
</dbReference>
<dbReference type="InterPro" id="IPR043926">
    <property type="entry name" value="ABCG_dom"/>
</dbReference>
<evidence type="ECO:0000259" key="9">
    <source>
        <dbReference type="PROSITE" id="PS50893"/>
    </source>
</evidence>
<keyword evidence="8" id="KW-0472">Membrane</keyword>
<keyword evidence="11" id="KW-1185">Reference proteome</keyword>
<dbReference type="InterPro" id="IPR050352">
    <property type="entry name" value="ABCG_transporters"/>
</dbReference>
<feature type="non-terminal residue" evidence="10">
    <location>
        <position position="1"/>
    </location>
</feature>
<protein>
    <recommendedName>
        <fullName evidence="9">ABC transporter domain-containing protein</fullName>
    </recommendedName>
</protein>
<dbReference type="PANTHER" id="PTHR48041:SF91">
    <property type="entry name" value="ABC TRANSPORTER G FAMILY MEMBER 28"/>
    <property type="match status" value="1"/>
</dbReference>
<evidence type="ECO:0000313" key="10">
    <source>
        <dbReference type="EMBL" id="EDO37533.1"/>
    </source>
</evidence>
<evidence type="ECO:0000256" key="5">
    <source>
        <dbReference type="ARBA" id="ARBA00022741"/>
    </source>
</evidence>
<dbReference type="InterPro" id="IPR003593">
    <property type="entry name" value="AAA+_ATPase"/>
</dbReference>
<keyword evidence="5" id="KW-0547">Nucleotide-binding</keyword>
<keyword evidence="7" id="KW-1133">Transmembrane helix</keyword>
<dbReference type="EMBL" id="DS469645">
    <property type="protein sequence ID" value="EDO37533.1"/>
    <property type="molecule type" value="Genomic_DNA"/>
</dbReference>
<dbReference type="GO" id="GO:0005524">
    <property type="term" value="F:ATP binding"/>
    <property type="evidence" value="ECO:0007669"/>
    <property type="project" value="UniProtKB-KW"/>
</dbReference>
<dbReference type="eggNOG" id="KOG0061">
    <property type="taxonomic scope" value="Eukaryota"/>
</dbReference>
<dbReference type="Proteomes" id="UP000001593">
    <property type="component" value="Unassembled WGS sequence"/>
</dbReference>
<dbReference type="SUPFAM" id="SSF52540">
    <property type="entry name" value="P-loop containing nucleoside triphosphate hydrolases"/>
    <property type="match status" value="1"/>
</dbReference>
<evidence type="ECO:0000256" key="3">
    <source>
        <dbReference type="ARBA" id="ARBA00022448"/>
    </source>
</evidence>
<evidence type="ECO:0000256" key="8">
    <source>
        <dbReference type="ARBA" id="ARBA00023136"/>
    </source>
</evidence>
<reference evidence="10 11" key="1">
    <citation type="journal article" date="2007" name="Science">
        <title>Sea anemone genome reveals ancestral eumetazoan gene repertoire and genomic organization.</title>
        <authorList>
            <person name="Putnam N.H."/>
            <person name="Srivastava M."/>
            <person name="Hellsten U."/>
            <person name="Dirks B."/>
            <person name="Chapman J."/>
            <person name="Salamov A."/>
            <person name="Terry A."/>
            <person name="Shapiro H."/>
            <person name="Lindquist E."/>
            <person name="Kapitonov V.V."/>
            <person name="Jurka J."/>
            <person name="Genikhovich G."/>
            <person name="Grigoriev I.V."/>
            <person name="Lucas S.M."/>
            <person name="Steele R.E."/>
            <person name="Finnerty J.R."/>
            <person name="Technau U."/>
            <person name="Martindale M.Q."/>
            <person name="Rokhsar D.S."/>
        </authorList>
    </citation>
    <scope>NUCLEOTIDE SEQUENCE [LARGE SCALE GENOMIC DNA]</scope>
    <source>
        <strain evidence="11">CH2 X CH6</strain>
    </source>
</reference>
<dbReference type="Gene3D" id="3.40.50.300">
    <property type="entry name" value="P-loop containing nucleotide triphosphate hydrolases"/>
    <property type="match status" value="1"/>
</dbReference>
<dbReference type="FunFam" id="3.40.50.300:FF:000367">
    <property type="entry name" value="ABC transporter G family member 24"/>
    <property type="match status" value="1"/>
</dbReference>
<dbReference type="PANTHER" id="PTHR48041">
    <property type="entry name" value="ABC TRANSPORTER G FAMILY MEMBER 28"/>
    <property type="match status" value="1"/>
</dbReference>
<evidence type="ECO:0000313" key="11">
    <source>
        <dbReference type="Proteomes" id="UP000001593"/>
    </source>
</evidence>
<dbReference type="SMART" id="SM00382">
    <property type="entry name" value="AAA"/>
    <property type="match status" value="1"/>
</dbReference>
<comment type="subcellular location">
    <subcellularLocation>
        <location evidence="1">Membrane</location>
        <topology evidence="1">Multi-pass membrane protein</topology>
    </subcellularLocation>
</comment>
<dbReference type="GO" id="GO:0016020">
    <property type="term" value="C:membrane"/>
    <property type="evidence" value="ECO:0000318"/>
    <property type="project" value="GO_Central"/>
</dbReference>
<comment type="similarity">
    <text evidence="2">Belongs to the ABC transporter superfamily. ABCG family. Eye pigment precursor importer (TC 3.A.1.204) subfamily.</text>
</comment>
<dbReference type="Pfam" id="PF00005">
    <property type="entry name" value="ABC_tran"/>
    <property type="match status" value="1"/>
</dbReference>
<dbReference type="GO" id="GO:0140359">
    <property type="term" value="F:ABC-type transporter activity"/>
    <property type="evidence" value="ECO:0007669"/>
    <property type="project" value="InterPro"/>
</dbReference>
<organism evidence="10 11">
    <name type="scientific">Nematostella vectensis</name>
    <name type="common">Starlet sea anemone</name>
    <dbReference type="NCBI Taxonomy" id="45351"/>
    <lineage>
        <taxon>Eukaryota</taxon>
        <taxon>Metazoa</taxon>
        <taxon>Cnidaria</taxon>
        <taxon>Anthozoa</taxon>
        <taxon>Hexacorallia</taxon>
        <taxon>Actiniaria</taxon>
        <taxon>Edwardsiidae</taxon>
        <taxon>Nematostella</taxon>
    </lineage>
</organism>
<evidence type="ECO:0000256" key="4">
    <source>
        <dbReference type="ARBA" id="ARBA00022692"/>
    </source>
</evidence>
<dbReference type="InterPro" id="IPR027417">
    <property type="entry name" value="P-loop_NTPase"/>
</dbReference>
<dbReference type="HOGENOM" id="CLU_000604_1_10_1"/>
<evidence type="ECO:0000256" key="2">
    <source>
        <dbReference type="ARBA" id="ARBA00005814"/>
    </source>
</evidence>
<dbReference type="AlphaFoldDB" id="A7SFP5"/>
<dbReference type="PROSITE" id="PS00211">
    <property type="entry name" value="ABC_TRANSPORTER_1"/>
    <property type="match status" value="1"/>
</dbReference>
<evidence type="ECO:0000256" key="7">
    <source>
        <dbReference type="ARBA" id="ARBA00022989"/>
    </source>
</evidence>
<accession>A7SFP5</accession>
<gene>
    <name evidence="10" type="ORF">NEMVEDRAFT_v1g116645</name>
</gene>
<keyword evidence="3" id="KW-0813">Transport</keyword>
<dbReference type="GO" id="GO:0016887">
    <property type="term" value="F:ATP hydrolysis activity"/>
    <property type="evidence" value="ECO:0007669"/>
    <property type="project" value="InterPro"/>
</dbReference>
<name>A7SFP5_NEMVE</name>
<dbReference type="PROSITE" id="PS50893">
    <property type="entry name" value="ABC_TRANSPORTER_2"/>
    <property type="match status" value="1"/>
</dbReference>
<feature type="non-terminal residue" evidence="10">
    <location>
        <position position="256"/>
    </location>
</feature>
<proteinExistence type="inferred from homology"/>
<dbReference type="OMA" id="GRDTMAY"/>
<keyword evidence="6" id="KW-0067">ATP-binding</keyword>
<keyword evidence="4" id="KW-0812">Transmembrane</keyword>
<dbReference type="InParanoid" id="A7SFP5"/>
<dbReference type="GO" id="GO:0055085">
    <property type="term" value="P:transmembrane transport"/>
    <property type="evidence" value="ECO:0000318"/>
    <property type="project" value="GO_Central"/>
</dbReference>
<evidence type="ECO:0000256" key="1">
    <source>
        <dbReference type="ARBA" id="ARBA00004141"/>
    </source>
</evidence>
<feature type="domain" description="ABC transporter" evidence="9">
    <location>
        <begin position="1"/>
        <end position="229"/>
    </location>
</feature>
<sequence>KQVLQSVTGEIRAGEVTAIMGPSGAGKTTLLNTLSGKAYYGKRHGQIMVNGVEVDGLESFRTITGFVPQEDIMHRSLTVLEVLRYQATLRLPSNMTSHEKQQRVDQVIIIVIICRGNQESSNESRGISGGQRKRVNIGMELVADPTLLFLDEPTSGLDSTSSLLVLDALRAVAEKGKLTVICVIHQPRFEIFDRMHKVLFLGPGGRTVFQGTVDESMAYFSSLNLRMPANVNPADFFMDVIGGLYDGKDADKNFTS</sequence>